<dbReference type="InterPro" id="IPR027414">
    <property type="entry name" value="GH95_N_dom"/>
</dbReference>
<dbReference type="InterPro" id="IPR054363">
    <property type="entry name" value="GH95_cat"/>
</dbReference>
<protein>
    <submittedName>
        <fullName evidence="1">Alpha-L-fucosidase 2</fullName>
    </submittedName>
</protein>
<dbReference type="EnsemblPlants" id="EMT23862">
    <property type="protein sequence ID" value="EMT23862"/>
    <property type="gene ID" value="F775_11819"/>
</dbReference>
<dbReference type="Pfam" id="PF21307">
    <property type="entry name" value="Glyco_hydro_95_C"/>
    <property type="match status" value="1"/>
</dbReference>
<dbReference type="SUPFAM" id="SSF48208">
    <property type="entry name" value="Six-hairpin glycosidases"/>
    <property type="match status" value="2"/>
</dbReference>
<dbReference type="InterPro" id="IPR008928">
    <property type="entry name" value="6-hairpin_glycosidase_sf"/>
</dbReference>
<dbReference type="Gene3D" id="3.30.420.10">
    <property type="entry name" value="Ribonuclease H-like superfamily/Ribonuclease H"/>
    <property type="match status" value="1"/>
</dbReference>
<dbReference type="Gene3D" id="1.10.340.70">
    <property type="match status" value="2"/>
</dbReference>
<dbReference type="GO" id="GO:0003676">
    <property type="term" value="F:nucleic acid binding"/>
    <property type="evidence" value="ECO:0007669"/>
    <property type="project" value="InterPro"/>
</dbReference>
<dbReference type="PANTHER" id="PTHR31084:SF14">
    <property type="entry name" value="SECRETED PROTEIN, PUTATIVE, EXPRESSED-RELATED"/>
    <property type="match status" value="1"/>
</dbReference>
<dbReference type="InterPro" id="IPR012341">
    <property type="entry name" value="6hp_glycosidase-like_sf"/>
</dbReference>
<dbReference type="GO" id="GO:0000272">
    <property type="term" value="P:polysaccharide catabolic process"/>
    <property type="evidence" value="ECO:0007669"/>
    <property type="project" value="UniProtKB-ARBA"/>
</dbReference>
<dbReference type="PROSITE" id="PS50994">
    <property type="entry name" value="INTEGRASE"/>
    <property type="match status" value="1"/>
</dbReference>
<dbReference type="Pfam" id="PF14498">
    <property type="entry name" value="Glyco_hyd_65N_2"/>
    <property type="match status" value="1"/>
</dbReference>
<dbReference type="GO" id="GO:0004560">
    <property type="term" value="F:alpha-L-fucosidase activity"/>
    <property type="evidence" value="ECO:0007669"/>
    <property type="project" value="TreeGrafter"/>
</dbReference>
<dbReference type="InterPro" id="IPR036397">
    <property type="entry name" value="RNaseH_sf"/>
</dbReference>
<dbReference type="Gene3D" id="2.60.40.1180">
    <property type="entry name" value="Golgi alpha-mannosidase II"/>
    <property type="match status" value="1"/>
</dbReference>
<dbReference type="InterPro" id="IPR012337">
    <property type="entry name" value="RNaseH-like_sf"/>
</dbReference>
<dbReference type="InterPro" id="IPR013780">
    <property type="entry name" value="Glyco_hydro_b"/>
</dbReference>
<reference evidence="1" key="1">
    <citation type="submission" date="2015-06" db="UniProtKB">
        <authorList>
            <consortium name="EnsemblPlants"/>
        </authorList>
    </citation>
    <scope>IDENTIFICATION</scope>
</reference>
<dbReference type="Pfam" id="PF22124">
    <property type="entry name" value="Glyco_hydro_95_cat"/>
    <property type="match status" value="3"/>
</dbReference>
<evidence type="ECO:0000313" key="1">
    <source>
        <dbReference type="EnsemblPlants" id="EMT23862"/>
    </source>
</evidence>
<dbReference type="InterPro" id="IPR041588">
    <property type="entry name" value="Integrase_H2C2"/>
</dbReference>
<organism evidence="1">
    <name type="scientific">Aegilops tauschii</name>
    <name type="common">Tausch's goatgrass</name>
    <name type="synonym">Aegilops squarrosa</name>
    <dbReference type="NCBI Taxonomy" id="37682"/>
    <lineage>
        <taxon>Eukaryota</taxon>
        <taxon>Viridiplantae</taxon>
        <taxon>Streptophyta</taxon>
        <taxon>Embryophyta</taxon>
        <taxon>Tracheophyta</taxon>
        <taxon>Spermatophyta</taxon>
        <taxon>Magnoliopsida</taxon>
        <taxon>Liliopsida</taxon>
        <taxon>Poales</taxon>
        <taxon>Poaceae</taxon>
        <taxon>BOP clade</taxon>
        <taxon>Pooideae</taxon>
        <taxon>Triticodae</taxon>
        <taxon>Triticeae</taxon>
        <taxon>Triticinae</taxon>
        <taxon>Aegilops</taxon>
    </lineage>
</organism>
<dbReference type="AlphaFoldDB" id="M8C9Y5"/>
<dbReference type="InterPro" id="IPR001584">
    <property type="entry name" value="Integrase_cat-core"/>
</dbReference>
<dbReference type="GO" id="GO:0015074">
    <property type="term" value="P:DNA integration"/>
    <property type="evidence" value="ECO:0007669"/>
    <property type="project" value="InterPro"/>
</dbReference>
<dbReference type="Gene3D" id="1.50.10.10">
    <property type="match status" value="1"/>
</dbReference>
<dbReference type="Pfam" id="PF17921">
    <property type="entry name" value="Integrase_H2C2"/>
    <property type="match status" value="2"/>
</dbReference>
<sequence>MSPVLNNISTNEVDTLWSGVPGDYTDPKAPAALAAVRKLVDEGRFVDATNAASGLFGGLTEVYKPLGDMNLEFDISNQEYSSYKRELDLHTATTIITYNIGEVQYTREHFCSNPHQVIVTKISANKSEHVSLTLSLNSKLNHRVRVMNANEMIMDGTCPAQGHKLQENEANDATGIGFAAVLSLQMSGTAAKVAVLNDQSLRIDNADWVLLRVTAASSFNGPLVNPSDSKLDPESAALRAMNMSRNLTFDQLKAAHLKDYQGLFHRVSLRLSQAAAIEKINMKEVGEAIKTTAERVNGFRSDEDSSLVELLFQYGRYLLISCSRPGTQISNLQGIWNQDLVPGWDCAPHLNINLQMNYWPTLPCNLTECQEPLLDFIASLAVNGTKTAKSAGAALCIRSGPTFGLFADIRRATATADDAVLLQQQLTAGDLEEPWRFSDGLLLHGRRIFVPAHDDLRHQVLQLAHSAGHEGVQKTLHRLRADFYIPGDRALVRDWVRSCQTCQRNKTETLRPASLLQPLEVPSQVWADISMDFIEGLPKVLQLAHSAGHEGVQKTLHRLRADFYIPGDRALVRDWVRSCQTCQRNKTETLRPASLLQPLEVPSQVWADISMDFIEGLPKVGGKSVILTVVDRFSKYAHFIALGHRYPAASVARAFFDGIVRLHGVLASIVSDRDPVFTGHVWRDLFRMAGVQLRLSTAFHPQTDGQSEVVNKVIAMYLRCVTGDWPRAWVDWLSWVEYCYNTSYHSALRATPFEVVYGRQPPPILSVDPETARTEGGGGINYQASGWVTHHVSDIWAKSSAYNEDARFSVWPMGGAWLCTHLWEHYQYLLDKDVPVFLQQYHLASHSFEILIILGPRGLLETNPSTSPEHVFIAPGTGGQQASAQDFKDTEVTHRHLSHLFGLYPGHTITMQRNPEIREAISNSLHKRGEDGPGWSSTWKMALWARLLNSQNAYRMILKLITLVPPGEKVGFEGGLYTNLWTAHPPFQIDGNFGFSAAIAEMLLQSTPTDLHLLPALPRDKWPEGCVKGLRARGDTTVSIFWEKGELQEAVLWFNNRNSSVLRLHYGGQVAEATVEAGNVYRFNGVLQCVETWPLDKCAF</sequence>
<accession>M8C9Y5</accession>
<dbReference type="Pfam" id="PF00665">
    <property type="entry name" value="rve"/>
    <property type="match status" value="1"/>
</dbReference>
<proteinExistence type="predicted"/>
<dbReference type="SUPFAM" id="SSF53098">
    <property type="entry name" value="Ribonuclease H-like"/>
    <property type="match status" value="1"/>
</dbReference>
<dbReference type="PANTHER" id="PTHR31084">
    <property type="entry name" value="ALPHA-L-FUCOSIDASE 2"/>
    <property type="match status" value="1"/>
</dbReference>
<dbReference type="InterPro" id="IPR049053">
    <property type="entry name" value="AFCA-like_C"/>
</dbReference>
<name>M8C9Y5_AEGTA</name>
<dbReference type="Gene3D" id="2.70.98.50">
    <property type="entry name" value="putative glycoside hydrolase family protein from bacillus halodurans"/>
    <property type="match status" value="1"/>
</dbReference>